<dbReference type="Pfam" id="PF06496">
    <property type="entry name" value="DUF1097"/>
    <property type="match status" value="1"/>
</dbReference>
<proteinExistence type="predicted"/>
<sequence>MIAALTAAAASAASITFSLPVWAMFVGWIAFYTKGLSVKAGIENQACAGVGLFFGLCSALAISSLSPVTGLNIVLPIVVFFSALIAVSLRGLPFMNNLSCYFLGLVTWFAAHLEYSLQSLLLLFNECYRGLGWWSATWS</sequence>
<dbReference type="Proteomes" id="UP001215231">
    <property type="component" value="Chromosome"/>
</dbReference>
<dbReference type="EMBL" id="CP059693">
    <property type="protein sequence ID" value="WDE10189.1"/>
    <property type="molecule type" value="Genomic_DNA"/>
</dbReference>
<organism evidence="2 3">
    <name type="scientific">Thalassomonas haliotis</name>
    <dbReference type="NCBI Taxonomy" id="485448"/>
    <lineage>
        <taxon>Bacteria</taxon>
        <taxon>Pseudomonadati</taxon>
        <taxon>Pseudomonadota</taxon>
        <taxon>Gammaproteobacteria</taxon>
        <taxon>Alteromonadales</taxon>
        <taxon>Colwelliaceae</taxon>
        <taxon>Thalassomonas</taxon>
    </lineage>
</organism>
<reference evidence="2 3" key="1">
    <citation type="journal article" date="2022" name="Mar. Drugs">
        <title>Bioassay-Guided Fractionation Leads to the Detection of Cholic Acid Generated by the Rare Thalassomonas sp.</title>
        <authorList>
            <person name="Pheiffer F."/>
            <person name="Schneider Y.K."/>
            <person name="Hansen E.H."/>
            <person name="Andersen J.H."/>
            <person name="Isaksson J."/>
            <person name="Busche T."/>
            <person name="R C."/>
            <person name="Kalinowski J."/>
            <person name="Zyl L.V."/>
            <person name="Trindade M."/>
        </authorList>
    </citation>
    <scope>NUCLEOTIDE SEQUENCE [LARGE SCALE GENOMIC DNA]</scope>
    <source>
        <strain evidence="2 3">A5K-61T</strain>
    </source>
</reference>
<keyword evidence="1" id="KW-0472">Membrane</keyword>
<gene>
    <name evidence="2" type="ORF">H3N35_18145</name>
</gene>
<feature type="transmembrane region" description="Helical" evidence="1">
    <location>
        <begin position="42"/>
        <end position="62"/>
    </location>
</feature>
<dbReference type="RefSeq" id="WP_274050209.1">
    <property type="nucleotide sequence ID" value="NZ_CP059693.1"/>
</dbReference>
<name>A0ABY7V975_9GAMM</name>
<dbReference type="InterPro" id="IPR009476">
    <property type="entry name" value="DUF1097"/>
</dbReference>
<keyword evidence="1" id="KW-1133">Transmembrane helix</keyword>
<evidence type="ECO:0000313" key="2">
    <source>
        <dbReference type="EMBL" id="WDE10189.1"/>
    </source>
</evidence>
<protein>
    <submittedName>
        <fullName evidence="2">DUF1097 domain-containing protein</fullName>
    </submittedName>
</protein>
<feature type="transmembrane region" description="Helical" evidence="1">
    <location>
        <begin position="69"/>
        <end position="89"/>
    </location>
</feature>
<keyword evidence="3" id="KW-1185">Reference proteome</keyword>
<evidence type="ECO:0000313" key="3">
    <source>
        <dbReference type="Proteomes" id="UP001215231"/>
    </source>
</evidence>
<keyword evidence="1" id="KW-0812">Transmembrane</keyword>
<evidence type="ECO:0000256" key="1">
    <source>
        <dbReference type="SAM" id="Phobius"/>
    </source>
</evidence>
<accession>A0ABY7V975</accession>
<feature type="transmembrane region" description="Helical" evidence="1">
    <location>
        <begin position="101"/>
        <end position="124"/>
    </location>
</feature>